<comment type="caution">
    <text evidence="1">The sequence shown here is derived from an EMBL/GenBank/DDBJ whole genome shotgun (WGS) entry which is preliminary data.</text>
</comment>
<gene>
    <name evidence="1" type="ORF">F4561_005655</name>
</gene>
<sequence length="48" mass="5194">MTLTSLPPRRSARVRPYLLVVERLHAAQAHAFGQLAGLAVLISLGVSR</sequence>
<dbReference type="EMBL" id="JACHJT010000002">
    <property type="protein sequence ID" value="MBB4934761.1"/>
    <property type="molecule type" value="Genomic_DNA"/>
</dbReference>
<keyword evidence="2" id="KW-1185">Reference proteome</keyword>
<dbReference type="RefSeq" id="WP_184585400.1">
    <property type="nucleotide sequence ID" value="NZ_JACHJT010000002.1"/>
</dbReference>
<evidence type="ECO:0000313" key="1">
    <source>
        <dbReference type="EMBL" id="MBB4934761.1"/>
    </source>
</evidence>
<evidence type="ECO:0000313" key="2">
    <source>
        <dbReference type="Proteomes" id="UP000523007"/>
    </source>
</evidence>
<protein>
    <submittedName>
        <fullName evidence="1">Uncharacterized protein</fullName>
    </submittedName>
</protein>
<name>A0A7W7RMN0_9ACTN</name>
<proteinExistence type="predicted"/>
<accession>A0A7W7RMN0</accession>
<reference evidence="1 2" key="1">
    <citation type="submission" date="2020-08" db="EMBL/GenBank/DDBJ databases">
        <title>Sequencing the genomes of 1000 actinobacteria strains.</title>
        <authorList>
            <person name="Klenk H.-P."/>
        </authorList>
    </citation>
    <scope>NUCLEOTIDE SEQUENCE [LARGE SCALE GENOMIC DNA]</scope>
    <source>
        <strain evidence="1 2">DSM 102030</strain>
    </source>
</reference>
<dbReference type="Proteomes" id="UP000523007">
    <property type="component" value="Unassembled WGS sequence"/>
</dbReference>
<dbReference type="AlphaFoldDB" id="A0A7W7RMN0"/>
<organism evidence="1 2">
    <name type="scientific">Lipingzhangella halophila</name>
    <dbReference type="NCBI Taxonomy" id="1783352"/>
    <lineage>
        <taxon>Bacteria</taxon>
        <taxon>Bacillati</taxon>
        <taxon>Actinomycetota</taxon>
        <taxon>Actinomycetes</taxon>
        <taxon>Streptosporangiales</taxon>
        <taxon>Nocardiopsidaceae</taxon>
        <taxon>Lipingzhangella</taxon>
    </lineage>
</organism>